<reference evidence="4" key="1">
    <citation type="journal article" date="2019" name="Int. J. Syst. Evol. Microbiol.">
        <title>The Global Catalogue of Microorganisms (GCM) 10K type strain sequencing project: providing services to taxonomists for standard genome sequencing and annotation.</title>
        <authorList>
            <consortium name="The Broad Institute Genomics Platform"/>
            <consortium name="The Broad Institute Genome Sequencing Center for Infectious Disease"/>
            <person name="Wu L."/>
            <person name="Ma J."/>
        </authorList>
    </citation>
    <scope>NUCLEOTIDE SEQUENCE [LARGE SCALE GENOMIC DNA]</scope>
    <source>
        <strain evidence="4">CGMCC 4.1467</strain>
    </source>
</reference>
<sequence>MKKVYENLEFAMVGHMKSLLESQGIRCEIRNEGGVSVAGEVPFTQVYPELWVLSNADLEKAKAFVEDYREKLRNQPVAADWTCPACGELVEGQFSECWNCGKPAPEPA</sequence>
<dbReference type="PROSITE" id="PS00202">
    <property type="entry name" value="RUBREDOXIN"/>
    <property type="match status" value="1"/>
</dbReference>
<name>A0ABW2L6B2_9BACT</name>
<gene>
    <name evidence="3" type="ORF">ACFQY0_07945</name>
</gene>
<dbReference type="Pfam" id="PF09413">
    <property type="entry name" value="DUF2007"/>
    <property type="match status" value="1"/>
</dbReference>
<dbReference type="RefSeq" id="WP_379711105.1">
    <property type="nucleotide sequence ID" value="NZ_JBHTBS010000003.1"/>
</dbReference>
<feature type="domain" description="DUF2007" evidence="2">
    <location>
        <begin position="1"/>
        <end position="67"/>
    </location>
</feature>
<dbReference type="EMBL" id="JBHTBS010000003">
    <property type="protein sequence ID" value="MFC7337105.1"/>
    <property type="molecule type" value="Genomic_DNA"/>
</dbReference>
<dbReference type="InterPro" id="IPR018551">
    <property type="entry name" value="DUF2007"/>
</dbReference>
<evidence type="ECO:0000256" key="1">
    <source>
        <dbReference type="ARBA" id="ARBA00022723"/>
    </source>
</evidence>
<keyword evidence="4" id="KW-1185">Reference proteome</keyword>
<evidence type="ECO:0000259" key="2">
    <source>
        <dbReference type="Pfam" id="PF09413"/>
    </source>
</evidence>
<dbReference type="Proteomes" id="UP001596472">
    <property type="component" value="Unassembled WGS sequence"/>
</dbReference>
<dbReference type="InterPro" id="IPR018527">
    <property type="entry name" value="Rubredoxin_Fe_BS"/>
</dbReference>
<proteinExistence type="predicted"/>
<organism evidence="3 4">
    <name type="scientific">Haloferula chungangensis</name>
    <dbReference type="NCBI Taxonomy" id="1048331"/>
    <lineage>
        <taxon>Bacteria</taxon>
        <taxon>Pseudomonadati</taxon>
        <taxon>Verrucomicrobiota</taxon>
        <taxon>Verrucomicrobiia</taxon>
        <taxon>Verrucomicrobiales</taxon>
        <taxon>Verrucomicrobiaceae</taxon>
        <taxon>Haloferula</taxon>
    </lineage>
</organism>
<accession>A0ABW2L6B2</accession>
<protein>
    <submittedName>
        <fullName evidence="3">DUF2007 domain-containing protein</fullName>
    </submittedName>
</protein>
<evidence type="ECO:0000313" key="4">
    <source>
        <dbReference type="Proteomes" id="UP001596472"/>
    </source>
</evidence>
<comment type="caution">
    <text evidence="3">The sequence shown here is derived from an EMBL/GenBank/DDBJ whole genome shotgun (WGS) entry which is preliminary data.</text>
</comment>
<keyword evidence="1" id="KW-0479">Metal-binding</keyword>
<evidence type="ECO:0000313" key="3">
    <source>
        <dbReference type="EMBL" id="MFC7337105.1"/>
    </source>
</evidence>